<dbReference type="PATRIC" id="fig|86105.3.peg.214"/>
<evidence type="ECO:0000256" key="7">
    <source>
        <dbReference type="ARBA" id="ARBA00023239"/>
    </source>
</evidence>
<dbReference type="Pfam" id="PF02586">
    <property type="entry name" value="SRAP"/>
    <property type="match status" value="1"/>
</dbReference>
<sequence>MCGRFVQAFSAEDLQDKYKTSNQVTIKPNYNVSPHTNIITILRSQEADQLEIQPMSWGLVPFWSNNPKIGSKLINARAETINDKPAFKISFKSKRCIIPASGFYEWQDETRQPYFIKPKGGKNDIFSFAGIWDKWQDQEGNTLITCAIITKDANLTLKFIHSRMPVIIPDQEIKNWLNPDATPESLNDDLHTIQDAQVEYWEVDRKVNNPINNEPGLIRKKAY</sequence>
<dbReference type="GO" id="GO:0016829">
    <property type="term" value="F:lyase activity"/>
    <property type="evidence" value="ECO:0007669"/>
    <property type="project" value="UniProtKB-KW"/>
</dbReference>
<evidence type="ECO:0000256" key="3">
    <source>
        <dbReference type="ARBA" id="ARBA00022763"/>
    </source>
</evidence>
<comment type="similarity">
    <text evidence="1 8">Belongs to the SOS response-associated peptidase family.</text>
</comment>
<dbReference type="Gene3D" id="3.90.1680.10">
    <property type="entry name" value="SOS response associated peptidase-like"/>
    <property type="match status" value="1"/>
</dbReference>
<evidence type="ECO:0000256" key="4">
    <source>
        <dbReference type="ARBA" id="ARBA00022801"/>
    </source>
</evidence>
<evidence type="ECO:0000256" key="5">
    <source>
        <dbReference type="ARBA" id="ARBA00023124"/>
    </source>
</evidence>
<dbReference type="GO" id="GO:0106300">
    <property type="term" value="P:protein-DNA covalent cross-linking repair"/>
    <property type="evidence" value="ECO:0007669"/>
    <property type="project" value="InterPro"/>
</dbReference>
<dbReference type="InterPro" id="IPR003738">
    <property type="entry name" value="SRAP"/>
</dbReference>
<keyword evidence="2 8" id="KW-0645">Protease</keyword>
<dbReference type="STRING" id="86105.NF27_CD00040"/>
<gene>
    <name evidence="9" type="primary">yoqW_2</name>
    <name evidence="9" type="ORF">NF27_CD00040</name>
</gene>
<dbReference type="AlphaFoldDB" id="A0A0C1QQ68"/>
<evidence type="ECO:0000256" key="8">
    <source>
        <dbReference type="RuleBase" id="RU364100"/>
    </source>
</evidence>
<keyword evidence="3" id="KW-0227">DNA damage</keyword>
<evidence type="ECO:0000256" key="2">
    <source>
        <dbReference type="ARBA" id="ARBA00022670"/>
    </source>
</evidence>
<dbReference type="GO" id="GO:0008233">
    <property type="term" value="F:peptidase activity"/>
    <property type="evidence" value="ECO:0007669"/>
    <property type="project" value="UniProtKB-KW"/>
</dbReference>
<name>A0A0C1QQ68_9RICK</name>
<keyword evidence="10" id="KW-1185">Reference proteome</keyword>
<dbReference type="EMBL" id="JSWE01000055">
    <property type="protein sequence ID" value="KIE06028.1"/>
    <property type="molecule type" value="Genomic_DNA"/>
</dbReference>
<keyword evidence="7" id="KW-0456">Lyase</keyword>
<dbReference type="PANTHER" id="PTHR13604">
    <property type="entry name" value="DC12-RELATED"/>
    <property type="match status" value="1"/>
</dbReference>
<dbReference type="SUPFAM" id="SSF143081">
    <property type="entry name" value="BB1717-like"/>
    <property type="match status" value="1"/>
</dbReference>
<dbReference type="GO" id="GO:0006508">
    <property type="term" value="P:proteolysis"/>
    <property type="evidence" value="ECO:0007669"/>
    <property type="project" value="UniProtKB-KW"/>
</dbReference>
<organism evidence="9 10">
    <name type="scientific">Candidatus Jidaibacter acanthamoebae</name>
    <dbReference type="NCBI Taxonomy" id="86105"/>
    <lineage>
        <taxon>Bacteria</taxon>
        <taxon>Pseudomonadati</taxon>
        <taxon>Pseudomonadota</taxon>
        <taxon>Alphaproteobacteria</taxon>
        <taxon>Rickettsiales</taxon>
        <taxon>Candidatus Midichloriaceae</taxon>
        <taxon>Candidatus Jidaibacter</taxon>
    </lineage>
</organism>
<evidence type="ECO:0000256" key="1">
    <source>
        <dbReference type="ARBA" id="ARBA00008136"/>
    </source>
</evidence>
<dbReference type="InterPro" id="IPR036590">
    <property type="entry name" value="SRAP-like"/>
</dbReference>
<keyword evidence="4 8" id="KW-0378">Hydrolase</keyword>
<dbReference type="EC" id="3.4.-.-" evidence="8"/>
<evidence type="ECO:0000313" key="10">
    <source>
        <dbReference type="Proteomes" id="UP000031258"/>
    </source>
</evidence>
<reference evidence="9 10" key="1">
    <citation type="submission" date="2014-11" db="EMBL/GenBank/DDBJ databases">
        <title>A Rickettsiales Symbiont of Amoebae With Ancient Features.</title>
        <authorList>
            <person name="Schulz F."/>
            <person name="Martijn J."/>
            <person name="Wascher F."/>
            <person name="Kostanjsek R."/>
            <person name="Ettema T.J."/>
            <person name="Horn M."/>
        </authorList>
    </citation>
    <scope>NUCLEOTIDE SEQUENCE [LARGE SCALE GENOMIC DNA]</scope>
    <source>
        <strain evidence="9 10">UWC36</strain>
    </source>
</reference>
<comment type="caution">
    <text evidence="9">The sequence shown here is derived from an EMBL/GenBank/DDBJ whole genome shotgun (WGS) entry which is preliminary data.</text>
</comment>
<dbReference type="OrthoDB" id="9782620at2"/>
<dbReference type="RefSeq" id="WP_039454966.1">
    <property type="nucleotide sequence ID" value="NZ_JSWE01000055.1"/>
</dbReference>
<dbReference type="GO" id="GO:0003697">
    <property type="term" value="F:single-stranded DNA binding"/>
    <property type="evidence" value="ECO:0007669"/>
    <property type="project" value="InterPro"/>
</dbReference>
<protein>
    <recommendedName>
        <fullName evidence="8">Abasic site processing protein</fullName>
        <ecNumber evidence="8">3.4.-.-</ecNumber>
    </recommendedName>
</protein>
<dbReference type="Proteomes" id="UP000031258">
    <property type="component" value="Unassembled WGS sequence"/>
</dbReference>
<keyword evidence="6" id="KW-0238">DNA-binding</keyword>
<proteinExistence type="inferred from homology"/>
<accession>A0A0C1QQ68</accession>
<keyword evidence="5" id="KW-0190">Covalent protein-DNA linkage</keyword>
<evidence type="ECO:0000313" key="9">
    <source>
        <dbReference type="EMBL" id="KIE06028.1"/>
    </source>
</evidence>
<evidence type="ECO:0000256" key="6">
    <source>
        <dbReference type="ARBA" id="ARBA00023125"/>
    </source>
</evidence>
<dbReference type="PANTHER" id="PTHR13604:SF0">
    <property type="entry name" value="ABASIC SITE PROCESSING PROTEIN HMCES"/>
    <property type="match status" value="1"/>
</dbReference>